<evidence type="ECO:0008006" key="8">
    <source>
        <dbReference type="Google" id="ProtNLM"/>
    </source>
</evidence>
<dbReference type="InterPro" id="IPR002347">
    <property type="entry name" value="SDR_fam"/>
</dbReference>
<protein>
    <recommendedName>
        <fullName evidence="8">L-xylulose reductase</fullName>
    </recommendedName>
</protein>
<dbReference type="Pfam" id="PF00106">
    <property type="entry name" value="adh_short"/>
    <property type="match status" value="1"/>
</dbReference>
<comment type="similarity">
    <text evidence="1 5">Belongs to the short-chain dehydrogenases/reductases (SDR) family.</text>
</comment>
<dbReference type="InterPro" id="IPR051737">
    <property type="entry name" value="L-xylulose/Carbonyl_redctase"/>
</dbReference>
<accession>A0ABP1QGV3</accession>
<dbReference type="PANTHER" id="PTHR44252">
    <property type="entry name" value="D-ERYTHRULOSE REDUCTASE"/>
    <property type="match status" value="1"/>
</dbReference>
<evidence type="ECO:0000256" key="2">
    <source>
        <dbReference type="ARBA" id="ARBA00011881"/>
    </source>
</evidence>
<dbReference type="EMBL" id="CAXLJM020000031">
    <property type="protein sequence ID" value="CAL8098955.1"/>
    <property type="molecule type" value="Genomic_DNA"/>
</dbReference>
<keyword evidence="4" id="KW-0560">Oxidoreductase</keyword>
<reference evidence="6 7" key="1">
    <citation type="submission" date="2024-08" db="EMBL/GenBank/DDBJ databases">
        <authorList>
            <person name="Cucini C."/>
            <person name="Frati F."/>
        </authorList>
    </citation>
    <scope>NUCLEOTIDE SEQUENCE [LARGE SCALE GENOMIC DNA]</scope>
</reference>
<dbReference type="SUPFAM" id="SSF51735">
    <property type="entry name" value="NAD(P)-binding Rossmann-fold domains"/>
    <property type="match status" value="1"/>
</dbReference>
<evidence type="ECO:0000256" key="3">
    <source>
        <dbReference type="ARBA" id="ARBA00022857"/>
    </source>
</evidence>
<organism evidence="6 7">
    <name type="scientific">Orchesella dallaii</name>
    <dbReference type="NCBI Taxonomy" id="48710"/>
    <lineage>
        <taxon>Eukaryota</taxon>
        <taxon>Metazoa</taxon>
        <taxon>Ecdysozoa</taxon>
        <taxon>Arthropoda</taxon>
        <taxon>Hexapoda</taxon>
        <taxon>Collembola</taxon>
        <taxon>Entomobryomorpha</taxon>
        <taxon>Entomobryoidea</taxon>
        <taxon>Orchesellidae</taxon>
        <taxon>Orchesellinae</taxon>
        <taxon>Orchesella</taxon>
    </lineage>
</organism>
<keyword evidence="7" id="KW-1185">Reference proteome</keyword>
<evidence type="ECO:0000313" key="6">
    <source>
        <dbReference type="EMBL" id="CAL8098955.1"/>
    </source>
</evidence>
<evidence type="ECO:0000256" key="1">
    <source>
        <dbReference type="ARBA" id="ARBA00006484"/>
    </source>
</evidence>
<dbReference type="InterPro" id="IPR020904">
    <property type="entry name" value="Sc_DH/Rdtase_CS"/>
</dbReference>
<comment type="subunit">
    <text evidence="2">Homotetramer.</text>
</comment>
<evidence type="ECO:0000256" key="4">
    <source>
        <dbReference type="ARBA" id="ARBA00023002"/>
    </source>
</evidence>
<dbReference type="Proteomes" id="UP001642540">
    <property type="component" value="Unassembled WGS sequence"/>
</dbReference>
<sequence length="251" mass="27027">MSVKYDFTGRTVLVTGGGKGLGKTIISKFINAGCTSVFVIEKDVNLLKQVEQEFPVIVKGIQLDVTNWDEVQKVVGALGPIDLLINNAGIPEPEDFMEITSEGIDRIFAVNFKAIVNISQVVSSEMIKHGKGGAIVNISSVLDDKALKGVSMYCCTKAAVTALTKSMALELGPHKIRVNCVRPSVMITNFVSDPSKQDVAIRIFTTLTERQVTQSVVKVEETADSVLFLCSEASSMVNGSNILVDGGLYTH</sequence>
<comment type="caution">
    <text evidence="6">The sequence shown here is derived from an EMBL/GenBank/DDBJ whole genome shotgun (WGS) entry which is preliminary data.</text>
</comment>
<name>A0ABP1QGV3_9HEXA</name>
<gene>
    <name evidence="6" type="ORF">ODALV1_LOCUS10099</name>
</gene>
<evidence type="ECO:0000256" key="5">
    <source>
        <dbReference type="RuleBase" id="RU000363"/>
    </source>
</evidence>
<evidence type="ECO:0000313" key="7">
    <source>
        <dbReference type="Proteomes" id="UP001642540"/>
    </source>
</evidence>
<dbReference type="Gene3D" id="3.40.50.720">
    <property type="entry name" value="NAD(P)-binding Rossmann-like Domain"/>
    <property type="match status" value="1"/>
</dbReference>
<dbReference type="PRINTS" id="PR00081">
    <property type="entry name" value="GDHRDH"/>
</dbReference>
<dbReference type="InterPro" id="IPR036291">
    <property type="entry name" value="NAD(P)-bd_dom_sf"/>
</dbReference>
<proteinExistence type="inferred from homology"/>
<keyword evidence="3" id="KW-0521">NADP</keyword>
<dbReference type="PRINTS" id="PR00080">
    <property type="entry name" value="SDRFAMILY"/>
</dbReference>
<dbReference type="PROSITE" id="PS00061">
    <property type="entry name" value="ADH_SHORT"/>
    <property type="match status" value="1"/>
</dbReference>
<dbReference type="PANTHER" id="PTHR44252:SF3">
    <property type="entry name" value="D-ERYTHRULOSE REDUCTASE-RELATED"/>
    <property type="match status" value="1"/>
</dbReference>